<evidence type="ECO:0000259" key="2">
    <source>
        <dbReference type="Pfam" id="PF04984"/>
    </source>
</evidence>
<dbReference type="InterPro" id="IPR035089">
    <property type="entry name" value="Phage_sheath_subtilisin"/>
</dbReference>
<evidence type="ECO:0000259" key="3">
    <source>
        <dbReference type="Pfam" id="PF17482"/>
    </source>
</evidence>
<dbReference type="PIRSF" id="PIRSF007349">
    <property type="entry name" value="Tsp_L"/>
    <property type="match status" value="1"/>
</dbReference>
<feature type="domain" description="Tail sheath protein C-terminal" evidence="3">
    <location>
        <begin position="385"/>
        <end position="498"/>
    </location>
</feature>
<organism evidence="4 5">
    <name type="scientific">Candidatus Williamhamiltonella defendens</name>
    <dbReference type="NCBI Taxonomy" id="138072"/>
    <lineage>
        <taxon>Bacteria</taxon>
        <taxon>Pseudomonadati</taxon>
        <taxon>Pseudomonadota</taxon>
        <taxon>Gammaproteobacteria</taxon>
        <taxon>Enterobacterales</taxon>
        <taxon>Enterobacteriaceae</taxon>
        <taxon>aphid secondary symbionts</taxon>
        <taxon>Candidatus Williamhamiltonella</taxon>
    </lineage>
</organism>
<evidence type="ECO:0000313" key="5">
    <source>
        <dbReference type="Proteomes" id="UP000229055"/>
    </source>
</evidence>
<sequence>MSISFNTLPSDLRVPLFYAEMDNSRANTGQESRRALLLGHALPDAPIKTNTPVRMPTEALAQKLTGRGSQLHRMVTAYRRIDPLGELWVIAVPVPVPVPVPKPPGGPAWSCLGLVGRPQAPGVLSLWIGCRRLRVAVNPAQTLDEIAEHLTQAINTASDLPVTARLREDGEILLTARHSGMTGRDIPLSTNPLSAGEETSPPGLALVVDRMRGDDYTPDVTAAIAAMGDTPFDFIGLPFHDSDTLALFEQEMNDQSGRWSPYRQLYGHVYTAKTGSLSELVALGESLNSPHLTVAGYEPAIQTCLDEGVAARLARSAVFLRADPARPTQTGELNGVLPAPVGKRFTLTEQQSLLSHGIATAYVEGGALRIQRDITTYKKNAAGVADNSYLDSETLHTSASVLRRLKSVITSKYGRHKLADDGTRFGAGQAIVTPSVIRAELCAVYRQLEREGMVENVEAFRAHLIVERHAHDPNRLDVLFPPDYVNQLRVFALRHQFRLQYQENV</sequence>
<dbReference type="AlphaFoldDB" id="A0A2D3TE05"/>
<evidence type="ECO:0000256" key="1">
    <source>
        <dbReference type="ARBA" id="ARBA00008005"/>
    </source>
</evidence>
<feature type="domain" description="Tail sheath protein subtilisin-like" evidence="2">
    <location>
        <begin position="217"/>
        <end position="376"/>
    </location>
</feature>
<reference evidence="5" key="2">
    <citation type="submission" date="2017-11" db="EMBL/GenBank/DDBJ databases">
        <title>PacBio sequencing of new strain of the secondary endosymbiont Candidatus Hamiltonella defensa.</title>
        <authorList>
            <person name="Strand M.R."/>
            <person name="Oliver K."/>
        </authorList>
    </citation>
    <scope>NUCLEOTIDE SEQUENCE [LARGE SCALE GENOMIC DNA]</scope>
    <source>
        <strain evidence="5">ZA17</strain>
    </source>
</reference>
<dbReference type="Pfam" id="PF04984">
    <property type="entry name" value="Phage_sheath_1"/>
    <property type="match status" value="1"/>
</dbReference>
<comment type="similarity">
    <text evidence="1">Belongs to the myoviridae tail sheath protein family.</text>
</comment>
<reference evidence="5" key="1">
    <citation type="submission" date="2016-10" db="EMBL/GenBank/DDBJ databases">
        <authorList>
            <person name="Chevignon G."/>
        </authorList>
    </citation>
    <scope>NUCLEOTIDE SEQUENCE [LARGE SCALE GENOMIC DNA]</scope>
    <source>
        <strain evidence="5">ZA17</strain>
    </source>
</reference>
<dbReference type="InterPro" id="IPR007067">
    <property type="entry name" value="Tail_sheath"/>
</dbReference>
<accession>A0A2D3TE05</accession>
<proteinExistence type="inferred from homology"/>
<evidence type="ECO:0000313" key="4">
    <source>
        <dbReference type="EMBL" id="ATW34060.1"/>
    </source>
</evidence>
<dbReference type="EMBL" id="CP017613">
    <property type="protein sequence ID" value="ATW34060.1"/>
    <property type="molecule type" value="Genomic_DNA"/>
</dbReference>
<dbReference type="InterPro" id="IPR020287">
    <property type="entry name" value="Tail_sheath_C"/>
</dbReference>
<gene>
    <name evidence="4" type="ORF">BJP43_07095</name>
</gene>
<dbReference type="RefSeq" id="WP_100096698.1">
    <property type="nucleotide sequence ID" value="NZ_CP017613.1"/>
</dbReference>
<name>A0A2D3TE05_9ENTR</name>
<dbReference type="Pfam" id="PF17482">
    <property type="entry name" value="Phage_sheath_1C"/>
    <property type="match status" value="1"/>
</dbReference>
<dbReference type="Proteomes" id="UP000229055">
    <property type="component" value="Chromosome"/>
</dbReference>
<protein>
    <submittedName>
        <fullName evidence="4">Phage tail protein</fullName>
    </submittedName>
</protein>